<evidence type="ECO:0000256" key="1">
    <source>
        <dbReference type="SAM" id="MobiDB-lite"/>
    </source>
</evidence>
<sequence>MARGACVCGDPSGDKGLSEEDYSTGTMIRRPSTMRGRVPGRARWILPLLLPLCSLSSAQMQGMSMPTHTPPAVSSTTSAAVKNLQITGGWIAAAPPGADELAGYLTIRNPGKAAVTLVGASSRAAAHIMPMRTTQDMAGRESMQDVARLSIPAGGTLVFAPGRAHLMLRGLPRDLNVGEQVEMQLRFSDGSARGVLLTVRRL</sequence>
<dbReference type="InterPro" id="IPR007410">
    <property type="entry name" value="LpqE-like"/>
</dbReference>
<dbReference type="SUPFAM" id="SSF110087">
    <property type="entry name" value="DR1885-like metal-binding protein"/>
    <property type="match status" value="1"/>
</dbReference>
<dbReference type="EMBL" id="BMQL01000001">
    <property type="protein sequence ID" value="GGQ95043.1"/>
    <property type="molecule type" value="Genomic_DNA"/>
</dbReference>
<reference evidence="2" key="2">
    <citation type="submission" date="2020-09" db="EMBL/GenBank/DDBJ databases">
        <authorList>
            <person name="Sun Q."/>
            <person name="Ohkuma M."/>
        </authorList>
    </citation>
    <scope>NUCLEOTIDE SEQUENCE</scope>
    <source>
        <strain evidence="2">JCM 31311</strain>
    </source>
</reference>
<dbReference type="PANTHER" id="PTHR36302:SF1">
    <property type="entry name" value="COPPER CHAPERONE PCU(A)C"/>
    <property type="match status" value="1"/>
</dbReference>
<proteinExistence type="predicted"/>
<organism evidence="2 3">
    <name type="scientific">Deinococcus ruber</name>
    <dbReference type="NCBI Taxonomy" id="1848197"/>
    <lineage>
        <taxon>Bacteria</taxon>
        <taxon>Thermotogati</taxon>
        <taxon>Deinococcota</taxon>
        <taxon>Deinococci</taxon>
        <taxon>Deinococcales</taxon>
        <taxon>Deinococcaceae</taxon>
        <taxon>Deinococcus</taxon>
    </lineage>
</organism>
<comment type="caution">
    <text evidence="2">The sequence shown here is derived from an EMBL/GenBank/DDBJ whole genome shotgun (WGS) entry which is preliminary data.</text>
</comment>
<evidence type="ECO:0000313" key="3">
    <source>
        <dbReference type="Proteomes" id="UP000603865"/>
    </source>
</evidence>
<dbReference type="Pfam" id="PF04314">
    <property type="entry name" value="PCuAC"/>
    <property type="match status" value="1"/>
</dbReference>
<dbReference type="InterPro" id="IPR036182">
    <property type="entry name" value="PCuAC_sf"/>
</dbReference>
<gene>
    <name evidence="2" type="ORF">GCM10008957_04190</name>
</gene>
<evidence type="ECO:0000313" key="2">
    <source>
        <dbReference type="EMBL" id="GGQ95043.1"/>
    </source>
</evidence>
<dbReference type="Proteomes" id="UP000603865">
    <property type="component" value="Unassembled WGS sequence"/>
</dbReference>
<accession>A0A918BXC8</accession>
<dbReference type="PANTHER" id="PTHR36302">
    <property type="entry name" value="BLR7088 PROTEIN"/>
    <property type="match status" value="1"/>
</dbReference>
<name>A0A918BXC8_9DEIO</name>
<dbReference type="AlphaFoldDB" id="A0A918BXC8"/>
<dbReference type="Gene3D" id="2.60.40.1890">
    <property type="entry name" value="PCu(A)C copper chaperone"/>
    <property type="match status" value="1"/>
</dbReference>
<protein>
    <recommendedName>
        <fullName evidence="4">Copper chaperone PCu(A)C</fullName>
    </recommendedName>
</protein>
<keyword evidence="3" id="KW-1185">Reference proteome</keyword>
<dbReference type="InterPro" id="IPR058248">
    <property type="entry name" value="Lxx211020-like"/>
</dbReference>
<evidence type="ECO:0008006" key="4">
    <source>
        <dbReference type="Google" id="ProtNLM"/>
    </source>
</evidence>
<feature type="region of interest" description="Disordered" evidence="1">
    <location>
        <begin position="1"/>
        <end position="21"/>
    </location>
</feature>
<reference evidence="2" key="1">
    <citation type="journal article" date="2014" name="Int. J. Syst. Evol. Microbiol.">
        <title>Complete genome sequence of Corynebacterium casei LMG S-19264T (=DSM 44701T), isolated from a smear-ripened cheese.</title>
        <authorList>
            <consortium name="US DOE Joint Genome Institute (JGI-PGF)"/>
            <person name="Walter F."/>
            <person name="Albersmeier A."/>
            <person name="Kalinowski J."/>
            <person name="Ruckert C."/>
        </authorList>
    </citation>
    <scope>NUCLEOTIDE SEQUENCE</scope>
    <source>
        <strain evidence="2">JCM 31311</strain>
    </source>
</reference>